<dbReference type="RefSeq" id="WP_250931723.1">
    <property type="nucleotide sequence ID" value="NZ_JAMQBK010000067.1"/>
</dbReference>
<dbReference type="PANTHER" id="PTHR43300">
    <property type="entry name" value="ACETYLTRANSFERASE"/>
    <property type="match status" value="1"/>
</dbReference>
<gene>
    <name evidence="3" type="ORF">NB063_24785</name>
</gene>
<dbReference type="Gene3D" id="3.40.50.20">
    <property type="match status" value="1"/>
</dbReference>
<feature type="domain" description="PglD N-terminal" evidence="2">
    <location>
        <begin position="5"/>
        <end position="70"/>
    </location>
</feature>
<dbReference type="SUPFAM" id="SSF51161">
    <property type="entry name" value="Trimeric LpxA-like enzymes"/>
    <property type="match status" value="1"/>
</dbReference>
<dbReference type="InterPro" id="IPR011004">
    <property type="entry name" value="Trimer_LpxA-like_sf"/>
</dbReference>
<evidence type="ECO:0000256" key="1">
    <source>
        <dbReference type="ARBA" id="ARBA00007274"/>
    </source>
</evidence>
<keyword evidence="4" id="KW-1185">Reference proteome</keyword>
<dbReference type="Proteomes" id="UP001202961">
    <property type="component" value="Unassembled WGS sequence"/>
</dbReference>
<dbReference type="NCBIfam" id="TIGR03570">
    <property type="entry name" value="NeuD_NnaD"/>
    <property type="match status" value="1"/>
</dbReference>
<dbReference type="Pfam" id="PF17836">
    <property type="entry name" value="PglD_N"/>
    <property type="match status" value="1"/>
</dbReference>
<evidence type="ECO:0000259" key="2">
    <source>
        <dbReference type="Pfam" id="PF17836"/>
    </source>
</evidence>
<dbReference type="InterPro" id="IPR050179">
    <property type="entry name" value="Trans_hexapeptide_repeat"/>
</dbReference>
<dbReference type="InterPro" id="IPR041561">
    <property type="entry name" value="PglD_N"/>
</dbReference>
<evidence type="ECO:0000313" key="4">
    <source>
        <dbReference type="Proteomes" id="UP001202961"/>
    </source>
</evidence>
<dbReference type="PANTHER" id="PTHR43300:SF7">
    <property type="entry name" value="UDP-N-ACETYLBACILLOSAMINE N-ACETYLTRANSFERASE"/>
    <property type="match status" value="1"/>
</dbReference>
<name>A0ABT0UA90_9BACT</name>
<comment type="caution">
    <text evidence="3">The sequence shown here is derived from an EMBL/GenBank/DDBJ whole genome shotgun (WGS) entry which is preliminary data.</text>
</comment>
<accession>A0ABT0UA90</accession>
<comment type="similarity">
    <text evidence="1">Belongs to the transferase hexapeptide repeat family.</text>
</comment>
<dbReference type="InterPro" id="IPR020019">
    <property type="entry name" value="AcTrfase_PglD-like"/>
</dbReference>
<dbReference type="Gene3D" id="2.160.10.10">
    <property type="entry name" value="Hexapeptide repeat proteins"/>
    <property type="match status" value="1"/>
</dbReference>
<protein>
    <submittedName>
        <fullName evidence="3">Acetyltransferase</fullName>
    </submittedName>
</protein>
<dbReference type="CDD" id="cd03360">
    <property type="entry name" value="LbH_AT_putative"/>
    <property type="match status" value="1"/>
</dbReference>
<evidence type="ECO:0000313" key="3">
    <source>
        <dbReference type="EMBL" id="MCM2373845.1"/>
    </source>
</evidence>
<reference evidence="3 4" key="1">
    <citation type="journal article" date="2022" name="Syst. Appl. Microbiol.">
        <title>Rhodopirellula aestuarii sp. nov., a novel member of the genus Rhodopirellula isolated from brackish sediments collected in the Tagus River estuary, Portugal.</title>
        <authorList>
            <person name="Vitorino I.R."/>
            <person name="Klimek D."/>
            <person name="Calusinska M."/>
            <person name="Lobo-da-Cunha A."/>
            <person name="Vasconcelos V."/>
            <person name="Lage O.M."/>
        </authorList>
    </citation>
    <scope>NUCLEOTIDE SEQUENCE [LARGE SCALE GENOMIC DNA]</scope>
    <source>
        <strain evidence="3 4">ICT_H3.1</strain>
    </source>
</reference>
<sequence length="220" mass="23001">MSRPIIVVGFGGHGRVVTAALQAAGRKIIGATDLRPENHAANSFGVRILSDEALLDEFAPRDVLLVSGLGSILPVNELCPRHRLVRRFQEHGYEFTGFQHPASWVAPGATIATTAQIHAGAIVQPGTVVGDFTILNTRSSVDHDCVVEEYCHIAPGVTVSGNVVICRGTHLGTGANLIQGLRLGAGCFVAAGATVVGDVESGAFVRGVPARTFVPKPQVV</sequence>
<proteinExistence type="inferred from homology"/>
<dbReference type="EMBL" id="JAMQBK010000067">
    <property type="protein sequence ID" value="MCM2373845.1"/>
    <property type="molecule type" value="Genomic_DNA"/>
</dbReference>
<organism evidence="3 4">
    <name type="scientific">Aporhodopirellula aestuarii</name>
    <dbReference type="NCBI Taxonomy" id="2950107"/>
    <lineage>
        <taxon>Bacteria</taxon>
        <taxon>Pseudomonadati</taxon>
        <taxon>Planctomycetota</taxon>
        <taxon>Planctomycetia</taxon>
        <taxon>Pirellulales</taxon>
        <taxon>Pirellulaceae</taxon>
        <taxon>Aporhodopirellula</taxon>
    </lineage>
</organism>